<feature type="domain" description="Phosphoribosyltransferase" evidence="2">
    <location>
        <begin position="136"/>
        <end position="225"/>
    </location>
</feature>
<dbReference type="Proteomes" id="UP001597241">
    <property type="component" value="Unassembled WGS sequence"/>
</dbReference>
<organism evidence="3 4">
    <name type="scientific">Lutibacter holmesii</name>
    <dbReference type="NCBI Taxonomy" id="1137985"/>
    <lineage>
        <taxon>Bacteria</taxon>
        <taxon>Pseudomonadati</taxon>
        <taxon>Bacteroidota</taxon>
        <taxon>Flavobacteriia</taxon>
        <taxon>Flavobacteriales</taxon>
        <taxon>Flavobacteriaceae</taxon>
        <taxon>Lutibacter</taxon>
    </lineage>
</organism>
<evidence type="ECO:0000259" key="2">
    <source>
        <dbReference type="Pfam" id="PF00156"/>
    </source>
</evidence>
<dbReference type="InterPro" id="IPR000836">
    <property type="entry name" value="PRTase_dom"/>
</dbReference>
<dbReference type="PANTHER" id="PTHR47505:SF1">
    <property type="entry name" value="DNA UTILIZATION PROTEIN YHGH"/>
    <property type="match status" value="1"/>
</dbReference>
<dbReference type="Gene3D" id="3.40.50.2020">
    <property type="match status" value="1"/>
</dbReference>
<comment type="caution">
    <text evidence="3">The sequence shown here is derived from an EMBL/GenBank/DDBJ whole genome shotgun (WGS) entry which is preliminary data.</text>
</comment>
<dbReference type="RefSeq" id="WP_386810307.1">
    <property type="nucleotide sequence ID" value="NZ_JBHTMV010000009.1"/>
</dbReference>
<comment type="similarity">
    <text evidence="1">Belongs to the ComF/GntX family.</text>
</comment>
<dbReference type="CDD" id="cd06223">
    <property type="entry name" value="PRTases_typeI"/>
    <property type="match status" value="1"/>
</dbReference>
<dbReference type="InterPro" id="IPR029057">
    <property type="entry name" value="PRTase-like"/>
</dbReference>
<accession>A0ABW3WRT2</accession>
<keyword evidence="4" id="KW-1185">Reference proteome</keyword>
<protein>
    <submittedName>
        <fullName evidence="3">ComF family protein</fullName>
    </submittedName>
</protein>
<dbReference type="PANTHER" id="PTHR47505">
    <property type="entry name" value="DNA UTILIZATION PROTEIN YHGH"/>
    <property type="match status" value="1"/>
</dbReference>
<proteinExistence type="inferred from homology"/>
<reference evidence="4" key="1">
    <citation type="journal article" date="2019" name="Int. J. Syst. Evol. Microbiol.">
        <title>The Global Catalogue of Microorganisms (GCM) 10K type strain sequencing project: providing services to taxonomists for standard genome sequencing and annotation.</title>
        <authorList>
            <consortium name="The Broad Institute Genomics Platform"/>
            <consortium name="The Broad Institute Genome Sequencing Center for Infectious Disease"/>
            <person name="Wu L."/>
            <person name="Ma J."/>
        </authorList>
    </citation>
    <scope>NUCLEOTIDE SEQUENCE [LARGE SCALE GENOMIC DNA]</scope>
    <source>
        <strain evidence="4">CCUG 62221</strain>
    </source>
</reference>
<evidence type="ECO:0000256" key="1">
    <source>
        <dbReference type="ARBA" id="ARBA00008007"/>
    </source>
</evidence>
<dbReference type="Pfam" id="PF00156">
    <property type="entry name" value="Pribosyltran"/>
    <property type="match status" value="1"/>
</dbReference>
<sequence>MNFLKNIYELFYPELCLCCNKALTTNETVICLQCRHDLPLTNFTVEKDNLIEKSFYGRTQIEAATALFYFFKKGNIQNLLHHLKYKNQQQVGTLLGNWLGSELAKSTRFSTIDIIIPVPLHQKKLKTRGYNQVTTFGNSLSKTLNIPFQENVLSRISFTNTQTKKLRFNRWENVQELFFVANEKTLENKHILLIDDIITTGATLVACCTAFEKTKNIKISIACMAYTK</sequence>
<gene>
    <name evidence="3" type="ORF">ACFQ5N_13755</name>
</gene>
<evidence type="ECO:0000313" key="3">
    <source>
        <dbReference type="EMBL" id="MFD1294903.1"/>
    </source>
</evidence>
<dbReference type="EMBL" id="JBHTMV010000009">
    <property type="protein sequence ID" value="MFD1294903.1"/>
    <property type="molecule type" value="Genomic_DNA"/>
</dbReference>
<dbReference type="SUPFAM" id="SSF53271">
    <property type="entry name" value="PRTase-like"/>
    <property type="match status" value="1"/>
</dbReference>
<name>A0ABW3WRT2_9FLAO</name>
<dbReference type="InterPro" id="IPR051910">
    <property type="entry name" value="ComF/GntX_DNA_util-trans"/>
</dbReference>
<evidence type="ECO:0000313" key="4">
    <source>
        <dbReference type="Proteomes" id="UP001597241"/>
    </source>
</evidence>